<dbReference type="PANTHER" id="PTHR43805">
    <property type="entry name" value="GLYCEROPHOSPHORYL DIESTER PHOSPHODIESTERASE"/>
    <property type="match status" value="1"/>
</dbReference>
<proteinExistence type="predicted"/>
<evidence type="ECO:0000259" key="2">
    <source>
        <dbReference type="PROSITE" id="PS51704"/>
    </source>
</evidence>
<dbReference type="KEGG" id="kvr:CIB50_0001117"/>
<dbReference type="InterPro" id="IPR017946">
    <property type="entry name" value="PLC-like_Pdiesterase_TIM-brl"/>
</dbReference>
<dbReference type="EC" id="3.1.4.46" evidence="3"/>
<feature type="domain" description="GP-PDE" evidence="2">
    <location>
        <begin position="22"/>
        <end position="289"/>
    </location>
</feature>
<dbReference type="EMBL" id="CP059343">
    <property type="protein sequence ID" value="QMS56413.1"/>
    <property type="molecule type" value="Genomic_DNA"/>
</dbReference>
<keyword evidence="3" id="KW-0378">Hydrolase</keyword>
<dbReference type="InterPro" id="IPR030395">
    <property type="entry name" value="GP_PDE_dom"/>
</dbReference>
<reference evidence="3 4" key="2">
    <citation type="submission" date="2020-07" db="EMBL/GenBank/DDBJ databases">
        <title>Genome of starter culture bacteria Kocuria salsicia reveals its technological properties and safety for usage in meat industry.</title>
        <authorList>
            <person name="Michael M."/>
            <person name="Konstantin K."/>
            <person name="Evgenii K."/>
            <person name="Galina S."/>
            <person name="Oksana K."/>
            <person name="Andrei L."/>
        </authorList>
    </citation>
    <scope>NUCLEOTIDE SEQUENCE [LARGE SCALE GENOMIC DNA]</scope>
    <source>
        <strain evidence="3 4">80</strain>
    </source>
</reference>
<keyword evidence="4" id="KW-1185">Reference proteome</keyword>
<dbReference type="RefSeq" id="WP_396350911.1">
    <property type="nucleotide sequence ID" value="NZ_CP059343.1"/>
</dbReference>
<sequence length="301" mass="33020">MPESPAAASRPDHVPGPERRTPAALAHRGFSPDGHENTLAAFEAAAELGFVWLETDVHTTRDGVVVAFHDPTLERVTGTTGAVNDLAWEQLRELRIGGEHGIPTLEELLRALPDARLNIDVKDEASVAALPEVLAREGAADRVRVTSFSESRRRRTLAALSRLTGRRVKTSAGTLGTAGFLAVAAVAPLTDRVSPRIAHALWAAHRAAWSRVVAPFDTLQLPERHTLELPLGRRVTVRIVTRQFLDLAHREGLRVQVWTVNEPADMDRLLDLGVDGLITDRADLLRDVLLRRGQWPPDSQD</sequence>
<feature type="region of interest" description="Disordered" evidence="1">
    <location>
        <begin position="1"/>
        <end position="32"/>
    </location>
</feature>
<dbReference type="SUPFAM" id="SSF51695">
    <property type="entry name" value="PLC-like phosphodiesterases"/>
    <property type="match status" value="1"/>
</dbReference>
<dbReference type="AlphaFoldDB" id="A0A7D7KZ50"/>
<dbReference type="Proteomes" id="UP000216825">
    <property type="component" value="Chromosome"/>
</dbReference>
<dbReference type="Gene3D" id="3.20.20.190">
    <property type="entry name" value="Phosphatidylinositol (PI) phosphodiesterase"/>
    <property type="match status" value="1"/>
</dbReference>
<dbReference type="Pfam" id="PF03009">
    <property type="entry name" value="GDPD"/>
    <property type="match status" value="1"/>
</dbReference>
<dbReference type="PROSITE" id="PS51704">
    <property type="entry name" value="GP_PDE"/>
    <property type="match status" value="1"/>
</dbReference>
<gene>
    <name evidence="3" type="primary">glpQ</name>
    <name evidence="3" type="ORF">CIB50_0001117</name>
</gene>
<evidence type="ECO:0000313" key="4">
    <source>
        <dbReference type="Proteomes" id="UP000216825"/>
    </source>
</evidence>
<name>A0A7D7KZ50_KOCVA</name>
<dbReference type="GO" id="GO:0006629">
    <property type="term" value="P:lipid metabolic process"/>
    <property type="evidence" value="ECO:0007669"/>
    <property type="project" value="InterPro"/>
</dbReference>
<organism evidence="3 4">
    <name type="scientific">Kocuria varians</name>
    <name type="common">Micrococcus varians</name>
    <dbReference type="NCBI Taxonomy" id="1272"/>
    <lineage>
        <taxon>Bacteria</taxon>
        <taxon>Bacillati</taxon>
        <taxon>Actinomycetota</taxon>
        <taxon>Actinomycetes</taxon>
        <taxon>Micrococcales</taxon>
        <taxon>Micrococcaceae</taxon>
        <taxon>Kocuria</taxon>
    </lineage>
</organism>
<feature type="compositionally biased region" description="Basic and acidic residues" evidence="1">
    <location>
        <begin position="10"/>
        <end position="21"/>
    </location>
</feature>
<evidence type="ECO:0000256" key="1">
    <source>
        <dbReference type="SAM" id="MobiDB-lite"/>
    </source>
</evidence>
<accession>A0A7D7KZ50</accession>
<reference evidence="4" key="1">
    <citation type="submission" date="2017-08" db="EMBL/GenBank/DDBJ databases">
        <title>Draft Genome Sequence of Kocuria varians 80.</title>
        <authorList>
            <person name="Minaev M."/>
            <person name="Kurbakov K.A."/>
            <person name="Solodovnikova G.I."/>
            <person name="Kuznetsova O.A."/>
            <person name="Lisitsyn A.B."/>
        </authorList>
    </citation>
    <scope>NUCLEOTIDE SEQUENCE [LARGE SCALE GENOMIC DNA]</scope>
    <source>
        <strain evidence="4">80</strain>
    </source>
</reference>
<evidence type="ECO:0000313" key="3">
    <source>
        <dbReference type="EMBL" id="QMS56413.1"/>
    </source>
</evidence>
<dbReference type="PANTHER" id="PTHR43805:SF1">
    <property type="entry name" value="GP-PDE DOMAIN-CONTAINING PROTEIN"/>
    <property type="match status" value="1"/>
</dbReference>
<protein>
    <submittedName>
        <fullName evidence="3">Glycerophosphodiester phosphodiesterase</fullName>
        <ecNumber evidence="3">3.1.4.46</ecNumber>
    </submittedName>
</protein>
<dbReference type="GO" id="GO:0008889">
    <property type="term" value="F:glycerophosphodiester phosphodiesterase activity"/>
    <property type="evidence" value="ECO:0007669"/>
    <property type="project" value="UniProtKB-EC"/>
</dbReference>